<gene>
    <name evidence="1" type="ORF">KEH51_05245</name>
</gene>
<reference evidence="1" key="1">
    <citation type="submission" date="2021-04" db="EMBL/GenBank/DDBJ databases">
        <title>Whole genome sequencing of Enterococci isolates from hospitalized patients.</title>
        <authorList>
            <person name="Ogoti B.M."/>
            <person name="Onyambu F.G."/>
        </authorList>
    </citation>
    <scope>NUCLEOTIDE SEQUENCE</scope>
    <source>
        <strain evidence="1">242</strain>
    </source>
</reference>
<comment type="caution">
    <text evidence="1">The sequence shown here is derived from an EMBL/GenBank/DDBJ whole genome shotgun (WGS) entry which is preliminary data.</text>
</comment>
<evidence type="ECO:0000313" key="1">
    <source>
        <dbReference type="EMBL" id="MBR8644258.1"/>
    </source>
</evidence>
<dbReference type="Proteomes" id="UP000680045">
    <property type="component" value="Unassembled WGS sequence"/>
</dbReference>
<proteinExistence type="predicted"/>
<evidence type="ECO:0000313" key="2">
    <source>
        <dbReference type="Proteomes" id="UP000680045"/>
    </source>
</evidence>
<organism evidence="1 2">
    <name type="scientific">Peribacillus frigoritolerans</name>
    <dbReference type="NCBI Taxonomy" id="450367"/>
    <lineage>
        <taxon>Bacteria</taxon>
        <taxon>Bacillati</taxon>
        <taxon>Bacillota</taxon>
        <taxon>Bacilli</taxon>
        <taxon>Bacillales</taxon>
        <taxon>Bacillaceae</taxon>
        <taxon>Peribacillus</taxon>
    </lineage>
</organism>
<accession>A0A941FGC0</accession>
<protein>
    <submittedName>
        <fullName evidence="1">Uncharacterized protein</fullName>
    </submittedName>
</protein>
<sequence>MPKNDYLLIHTERKFVRERCKLIRKIDGKWAINETEEIIIIPTDPPPPNIDPYVFNQPWFYGYCRNANTKKIRENNQLLYFVLFPKEKWLY</sequence>
<dbReference type="EMBL" id="JAGTPW010000006">
    <property type="protein sequence ID" value="MBR8644258.1"/>
    <property type="molecule type" value="Genomic_DNA"/>
</dbReference>
<dbReference type="AlphaFoldDB" id="A0A941FGC0"/>
<name>A0A941FGC0_9BACI</name>